<reference evidence="7" key="1">
    <citation type="journal article" date="2020" name="Phytopathology">
        <title>Genome sequence of the chestnut blight fungus Cryphonectria parasitica EP155: A fundamental resource for an archetypical invasive plant pathogen.</title>
        <authorList>
            <person name="Crouch J.A."/>
            <person name="Dawe A."/>
            <person name="Aerts A."/>
            <person name="Barry K."/>
            <person name="Churchill A.C.L."/>
            <person name="Grimwood J."/>
            <person name="Hillman B."/>
            <person name="Milgroom M.G."/>
            <person name="Pangilinan J."/>
            <person name="Smith M."/>
            <person name="Salamov A."/>
            <person name="Schmutz J."/>
            <person name="Yadav J."/>
            <person name="Grigoriev I.V."/>
            <person name="Nuss D."/>
        </authorList>
    </citation>
    <scope>NUCLEOTIDE SEQUENCE</scope>
    <source>
        <strain evidence="7">EP155</strain>
    </source>
</reference>
<dbReference type="GeneID" id="63832892"/>
<keyword evidence="8" id="KW-1185">Reference proteome</keyword>
<dbReference type="InterPro" id="IPR012337">
    <property type="entry name" value="RNaseH-like_sf"/>
</dbReference>
<dbReference type="InterPro" id="IPR047021">
    <property type="entry name" value="REXO1/3/4-like"/>
</dbReference>
<gene>
    <name evidence="7" type="ORF">M406DRAFT_22723</name>
</gene>
<dbReference type="OrthoDB" id="3996471at2759"/>
<dbReference type="GO" id="GO:0004527">
    <property type="term" value="F:exonuclease activity"/>
    <property type="evidence" value="ECO:0007669"/>
    <property type="project" value="UniProtKB-KW"/>
</dbReference>
<proteinExistence type="inferred from homology"/>
<dbReference type="SMART" id="SM00479">
    <property type="entry name" value="EXOIII"/>
    <property type="match status" value="1"/>
</dbReference>
<dbReference type="PANTHER" id="PTHR12801:SF112">
    <property type="entry name" value="RNA EXONUCLEASE 3"/>
    <property type="match status" value="1"/>
</dbReference>
<protein>
    <recommendedName>
        <fullName evidence="6">Exonuclease domain-containing protein</fullName>
    </recommendedName>
</protein>
<feature type="domain" description="Exonuclease" evidence="6">
    <location>
        <begin position="284"/>
        <end position="467"/>
    </location>
</feature>
<feature type="region of interest" description="Disordered" evidence="5">
    <location>
        <begin position="1"/>
        <end position="26"/>
    </location>
</feature>
<keyword evidence="4" id="KW-0269">Exonuclease</keyword>
<evidence type="ECO:0000259" key="6">
    <source>
        <dbReference type="SMART" id="SM00479"/>
    </source>
</evidence>
<keyword evidence="3" id="KW-0378">Hydrolase</keyword>
<dbReference type="RefSeq" id="XP_040773875.1">
    <property type="nucleotide sequence ID" value="XM_040915763.1"/>
</dbReference>
<organism evidence="7 8">
    <name type="scientific">Cryphonectria parasitica (strain ATCC 38755 / EP155)</name>
    <dbReference type="NCBI Taxonomy" id="660469"/>
    <lineage>
        <taxon>Eukaryota</taxon>
        <taxon>Fungi</taxon>
        <taxon>Dikarya</taxon>
        <taxon>Ascomycota</taxon>
        <taxon>Pezizomycotina</taxon>
        <taxon>Sordariomycetes</taxon>
        <taxon>Sordariomycetidae</taxon>
        <taxon>Diaporthales</taxon>
        <taxon>Cryphonectriaceae</taxon>
        <taxon>Cryphonectria-Endothia species complex</taxon>
        <taxon>Cryphonectria</taxon>
    </lineage>
</organism>
<evidence type="ECO:0000313" key="8">
    <source>
        <dbReference type="Proteomes" id="UP000803844"/>
    </source>
</evidence>
<name>A0A9P4XXW7_CRYP1</name>
<dbReference type="GO" id="GO:0003676">
    <property type="term" value="F:nucleic acid binding"/>
    <property type="evidence" value="ECO:0007669"/>
    <property type="project" value="InterPro"/>
</dbReference>
<dbReference type="PANTHER" id="PTHR12801">
    <property type="entry name" value="RNA EXONUCLEASE REXO1 / RECO3 FAMILY MEMBER-RELATED"/>
    <property type="match status" value="1"/>
</dbReference>
<dbReference type="GO" id="GO:0005634">
    <property type="term" value="C:nucleus"/>
    <property type="evidence" value="ECO:0007669"/>
    <property type="project" value="TreeGrafter"/>
</dbReference>
<dbReference type="Gene3D" id="3.30.420.10">
    <property type="entry name" value="Ribonuclease H-like superfamily/Ribonuclease H"/>
    <property type="match status" value="1"/>
</dbReference>
<dbReference type="SUPFAM" id="SSF53098">
    <property type="entry name" value="Ribonuclease H-like"/>
    <property type="match status" value="1"/>
</dbReference>
<comment type="similarity">
    <text evidence="1">Belongs to the REXO1/REXO3 family.</text>
</comment>
<dbReference type="AlphaFoldDB" id="A0A9P4XXW7"/>
<dbReference type="InterPro" id="IPR013520">
    <property type="entry name" value="Ribonucl_H"/>
</dbReference>
<keyword evidence="2" id="KW-0540">Nuclease</keyword>
<feature type="non-terminal residue" evidence="7">
    <location>
        <position position="1"/>
    </location>
</feature>
<accession>A0A9P4XXW7</accession>
<dbReference type="Proteomes" id="UP000803844">
    <property type="component" value="Unassembled WGS sequence"/>
</dbReference>
<sequence length="484" mass="54364">PSQKPKSARKPESLNPRHLTAAPASHGVRHKLVSLLHADYTRLNGEVSGGAAKDPQLKGLVLSGQEIIWMVLDREQELATQKAAVYDNAMRQEVMKYKRMKLDAWVAERKQALEKKTAQKTPSIGAPVTINTGLTTAQEVVVLQQRLVTPIQNLEQYGYVPVPPTDEQIEEAKQAVKWSQGWEQCDRCTARFQVFPGRDIETGQLASGGQCNHHPGRAYFPERPKGDTAWIAKKYRCCNQDVGESPGCTVSEAHVWKTTDPKRLASLWNYAETPANDNPFVVKEAVAFDCEMGYTVHGMELIRVTATSWPDGAELLDVLVQPYGEILNLNSRYSGVWPEDLARAVPWTRDWTPPPQQPGERKVLQKVSSPELARDLLHSFINPDTILIGHGLENDLNAMRMVHPKIVDTVLLYPHKRGLPVRTSLKLLMETLLNRRIQVDTGEGHDSAEDARSAGDLVRYKVEKEWTLMKSQGWKWEDGELRAP</sequence>
<evidence type="ECO:0000256" key="4">
    <source>
        <dbReference type="ARBA" id="ARBA00022839"/>
    </source>
</evidence>
<dbReference type="InterPro" id="IPR034922">
    <property type="entry name" value="REX1-like_exo"/>
</dbReference>
<evidence type="ECO:0000256" key="1">
    <source>
        <dbReference type="ARBA" id="ARBA00006357"/>
    </source>
</evidence>
<dbReference type="InterPro" id="IPR036397">
    <property type="entry name" value="RNaseH_sf"/>
</dbReference>
<evidence type="ECO:0000313" key="7">
    <source>
        <dbReference type="EMBL" id="KAF3762896.1"/>
    </source>
</evidence>
<dbReference type="EMBL" id="MU032350">
    <property type="protein sequence ID" value="KAF3762896.1"/>
    <property type="molecule type" value="Genomic_DNA"/>
</dbReference>
<feature type="non-terminal residue" evidence="7">
    <location>
        <position position="484"/>
    </location>
</feature>
<evidence type="ECO:0000256" key="2">
    <source>
        <dbReference type="ARBA" id="ARBA00022722"/>
    </source>
</evidence>
<comment type="caution">
    <text evidence="7">The sequence shown here is derived from an EMBL/GenBank/DDBJ whole genome shotgun (WGS) entry which is preliminary data.</text>
</comment>
<evidence type="ECO:0000256" key="5">
    <source>
        <dbReference type="SAM" id="MobiDB-lite"/>
    </source>
</evidence>
<dbReference type="CDD" id="cd06145">
    <property type="entry name" value="REX1_like"/>
    <property type="match status" value="1"/>
</dbReference>
<evidence type="ECO:0000256" key="3">
    <source>
        <dbReference type="ARBA" id="ARBA00022801"/>
    </source>
</evidence>